<feature type="chain" id="PRO_5042829086" description="Alpha-galactosidase" evidence="10">
    <location>
        <begin position="24"/>
        <end position="458"/>
    </location>
</feature>
<name>A0AAN6RQM1_9PEZI</name>
<reference evidence="13" key="2">
    <citation type="submission" date="2023-05" db="EMBL/GenBank/DDBJ databases">
        <authorList>
            <consortium name="Lawrence Berkeley National Laboratory"/>
            <person name="Steindorff A."/>
            <person name="Hensen N."/>
            <person name="Bonometti L."/>
            <person name="Westerberg I."/>
            <person name="Brannstrom I.O."/>
            <person name="Guillou S."/>
            <person name="Cros-Aarteil S."/>
            <person name="Calhoun S."/>
            <person name="Haridas S."/>
            <person name="Kuo A."/>
            <person name="Mondo S."/>
            <person name="Pangilinan J."/>
            <person name="Riley R."/>
            <person name="Labutti K."/>
            <person name="Andreopoulos B."/>
            <person name="Lipzen A."/>
            <person name="Chen C."/>
            <person name="Yanf M."/>
            <person name="Daum C."/>
            <person name="Ng V."/>
            <person name="Clum A."/>
            <person name="Ohm R."/>
            <person name="Martin F."/>
            <person name="Silar P."/>
            <person name="Natvig D."/>
            <person name="Lalanne C."/>
            <person name="Gautier V."/>
            <person name="Ament-Velasquez S.L."/>
            <person name="Kruys A."/>
            <person name="Hutchinson M.I."/>
            <person name="Powell A.J."/>
            <person name="Barry K."/>
            <person name="Miller A.N."/>
            <person name="Grigoriev I.V."/>
            <person name="Debuchy R."/>
            <person name="Gladieux P."/>
            <person name="Thoren M.H."/>
            <person name="Johannesson H."/>
        </authorList>
    </citation>
    <scope>NUCLEOTIDE SEQUENCE</scope>
    <source>
        <strain evidence="13">CBS 103.79</strain>
    </source>
</reference>
<dbReference type="FunFam" id="3.20.20.70:FF:000197">
    <property type="entry name" value="Alpha-galactosidase"/>
    <property type="match status" value="1"/>
</dbReference>
<evidence type="ECO:0000313" key="13">
    <source>
        <dbReference type="EMBL" id="KAK3899209.1"/>
    </source>
</evidence>
<keyword evidence="6 8" id="KW-0378">Hydrolase</keyword>
<dbReference type="PANTHER" id="PTHR11452">
    <property type="entry name" value="ALPHA-GALACTOSIDASE/ALPHA-N-ACETYLGALACTOSAMINIDASE"/>
    <property type="match status" value="1"/>
</dbReference>
<evidence type="ECO:0000256" key="10">
    <source>
        <dbReference type="SAM" id="SignalP"/>
    </source>
</evidence>
<dbReference type="GO" id="GO:0004557">
    <property type="term" value="F:alpha-galactosidase activity"/>
    <property type="evidence" value="ECO:0007669"/>
    <property type="project" value="UniProtKB-EC"/>
</dbReference>
<dbReference type="CDD" id="cd14792">
    <property type="entry name" value="GH27"/>
    <property type="match status" value="1"/>
</dbReference>
<evidence type="ECO:0000256" key="7">
    <source>
        <dbReference type="ARBA" id="ARBA00023295"/>
    </source>
</evidence>
<comment type="function">
    <text evidence="2">Hydrolyzes a variety of simple alpha-D-galactoside as well as more complex molecules such as oligosaccharides and polysaccharides.</text>
</comment>
<dbReference type="InterPro" id="IPR013785">
    <property type="entry name" value="Aldolase_TIM"/>
</dbReference>
<dbReference type="Gene3D" id="2.60.40.1180">
    <property type="entry name" value="Golgi alpha-mannosidase II"/>
    <property type="match status" value="1"/>
</dbReference>
<evidence type="ECO:0000259" key="12">
    <source>
        <dbReference type="Pfam" id="PF17801"/>
    </source>
</evidence>
<comment type="similarity">
    <text evidence="3 8">Belongs to the glycosyl hydrolase 27 family.</text>
</comment>
<dbReference type="InterPro" id="IPR017853">
    <property type="entry name" value="GH"/>
</dbReference>
<keyword evidence="5 10" id="KW-0732">Signal</keyword>
<gene>
    <name evidence="13" type="ORF">C8A05DRAFT_18329</name>
</gene>
<dbReference type="Pfam" id="PF17801">
    <property type="entry name" value="Melibiase_C"/>
    <property type="match status" value="1"/>
</dbReference>
<protein>
    <recommendedName>
        <fullName evidence="4 8">Alpha-galactosidase</fullName>
        <ecNumber evidence="4 8">3.2.1.22</ecNumber>
    </recommendedName>
    <alternativeName>
        <fullName evidence="8">Melibiase</fullName>
    </alternativeName>
</protein>
<dbReference type="GO" id="GO:0030248">
    <property type="term" value="F:cellulose binding"/>
    <property type="evidence" value="ECO:0007669"/>
    <property type="project" value="InterPro"/>
</dbReference>
<dbReference type="InterPro" id="IPR000254">
    <property type="entry name" value="CBD"/>
</dbReference>
<evidence type="ECO:0000256" key="1">
    <source>
        <dbReference type="ARBA" id="ARBA00001255"/>
    </source>
</evidence>
<proteinExistence type="inferred from homology"/>
<sequence length="458" mass="47971">MHSKSIFASTVAAICHLVSPAAALNNGLGRTPALGWNSWNVAQCNSASASYALSTANAFISLGLKDLGYTYINIDDCWSTLSRNSSGYLVPDPSKWPNGIKAVVDQIHGMGLKFGLYGCAGTKTCGGYPGSQGYEVKDAQTLAAWGVDYWKYDNCFTPCNGPVVQTCGSPAGNTQTWYATMHNALQSVSRPIFFSLCQWGRDNVWTWGANYGNSWRMSVDNWNDWASVVRIASAAAGIAQYSAPGGFNDLDMMQVGNGKLTAAEERTHFGLWAMAKSPIILGNDLSKISSAVLAIVKNKGILAINQDPLGKAATYFQPRGAAAPVSGQIYPYWAGPLTNGVAVGLVAASGAQTLSVNFADVPGLGAGTWNWVEYYTGKTGTGSSVSFALASHDMAILKVTNATGPTSSTTSSTTATSSTTTATAPGTTQTHYGQCGGIGWTGPTAVCPPAPRLGKEVL</sequence>
<keyword evidence="8" id="KW-1015">Disulfide bond</keyword>
<evidence type="ECO:0000256" key="9">
    <source>
        <dbReference type="SAM" id="MobiDB-lite"/>
    </source>
</evidence>
<dbReference type="InterPro" id="IPR002241">
    <property type="entry name" value="Glyco_hydro_27"/>
</dbReference>
<evidence type="ECO:0000256" key="2">
    <source>
        <dbReference type="ARBA" id="ARBA00003969"/>
    </source>
</evidence>
<keyword evidence="14" id="KW-1185">Reference proteome</keyword>
<dbReference type="Pfam" id="PF00734">
    <property type="entry name" value="CBM_1"/>
    <property type="match status" value="1"/>
</dbReference>
<dbReference type="Proteomes" id="UP001303889">
    <property type="component" value="Unassembled WGS sequence"/>
</dbReference>
<feature type="region of interest" description="Disordered" evidence="9">
    <location>
        <begin position="402"/>
        <end position="428"/>
    </location>
</feature>
<evidence type="ECO:0000259" key="11">
    <source>
        <dbReference type="Pfam" id="PF00734"/>
    </source>
</evidence>
<dbReference type="InterPro" id="IPR000111">
    <property type="entry name" value="Glyco_hydro_27/36_CS"/>
</dbReference>
<evidence type="ECO:0000313" key="14">
    <source>
        <dbReference type="Proteomes" id="UP001303889"/>
    </source>
</evidence>
<evidence type="ECO:0000256" key="5">
    <source>
        <dbReference type="ARBA" id="ARBA00022729"/>
    </source>
</evidence>
<feature type="domain" description="Alpha galactosidase C-terminal" evidence="12">
    <location>
        <begin position="331"/>
        <end position="399"/>
    </location>
</feature>
<dbReference type="Pfam" id="PF16499">
    <property type="entry name" value="Melibiase_2"/>
    <property type="match status" value="1"/>
</dbReference>
<dbReference type="SUPFAM" id="SSF51011">
    <property type="entry name" value="Glycosyl hydrolase domain"/>
    <property type="match status" value="1"/>
</dbReference>
<keyword evidence="7 8" id="KW-0326">Glycosidase</keyword>
<evidence type="ECO:0000256" key="8">
    <source>
        <dbReference type="RuleBase" id="RU361168"/>
    </source>
</evidence>
<accession>A0AAN6RQM1</accession>
<dbReference type="InterPro" id="IPR013780">
    <property type="entry name" value="Glyco_hydro_b"/>
</dbReference>
<dbReference type="GO" id="GO:0005576">
    <property type="term" value="C:extracellular region"/>
    <property type="evidence" value="ECO:0007669"/>
    <property type="project" value="InterPro"/>
</dbReference>
<comment type="catalytic activity">
    <reaction evidence="1 8">
        <text>Hydrolysis of terminal, non-reducing alpha-D-galactose residues in alpha-D-galactosides, including galactose oligosaccharides, galactomannans and galactolipids.</text>
        <dbReference type="EC" id="3.2.1.22"/>
    </reaction>
</comment>
<feature type="domain" description="CBM1" evidence="11">
    <location>
        <begin position="431"/>
        <end position="445"/>
    </location>
</feature>
<dbReference type="InterPro" id="IPR041233">
    <property type="entry name" value="Melibiase_C"/>
</dbReference>
<dbReference type="GO" id="GO:0005975">
    <property type="term" value="P:carbohydrate metabolic process"/>
    <property type="evidence" value="ECO:0007669"/>
    <property type="project" value="InterPro"/>
</dbReference>
<evidence type="ECO:0000256" key="3">
    <source>
        <dbReference type="ARBA" id="ARBA00009743"/>
    </source>
</evidence>
<dbReference type="PANTHER" id="PTHR11452:SF75">
    <property type="entry name" value="ALPHA-GALACTOSIDASE MEL1"/>
    <property type="match status" value="1"/>
</dbReference>
<dbReference type="PRINTS" id="PR00740">
    <property type="entry name" value="GLHYDRLASE27"/>
</dbReference>
<reference evidence="13" key="1">
    <citation type="journal article" date="2023" name="Mol. Phylogenet. Evol.">
        <title>Genome-scale phylogeny and comparative genomics of the fungal order Sordariales.</title>
        <authorList>
            <person name="Hensen N."/>
            <person name="Bonometti L."/>
            <person name="Westerberg I."/>
            <person name="Brannstrom I.O."/>
            <person name="Guillou S."/>
            <person name="Cros-Aarteil S."/>
            <person name="Calhoun S."/>
            <person name="Haridas S."/>
            <person name="Kuo A."/>
            <person name="Mondo S."/>
            <person name="Pangilinan J."/>
            <person name="Riley R."/>
            <person name="LaButti K."/>
            <person name="Andreopoulos B."/>
            <person name="Lipzen A."/>
            <person name="Chen C."/>
            <person name="Yan M."/>
            <person name="Daum C."/>
            <person name="Ng V."/>
            <person name="Clum A."/>
            <person name="Steindorff A."/>
            <person name="Ohm R.A."/>
            <person name="Martin F."/>
            <person name="Silar P."/>
            <person name="Natvig D.O."/>
            <person name="Lalanne C."/>
            <person name="Gautier V."/>
            <person name="Ament-Velasquez S.L."/>
            <person name="Kruys A."/>
            <person name="Hutchinson M.I."/>
            <person name="Powell A.J."/>
            <person name="Barry K."/>
            <person name="Miller A.N."/>
            <person name="Grigoriev I.V."/>
            <person name="Debuchy R."/>
            <person name="Gladieux P."/>
            <person name="Hiltunen Thoren M."/>
            <person name="Johannesson H."/>
        </authorList>
    </citation>
    <scope>NUCLEOTIDE SEQUENCE</scope>
    <source>
        <strain evidence="13">CBS 103.79</strain>
    </source>
</reference>
<dbReference type="AlphaFoldDB" id="A0AAN6RQM1"/>
<dbReference type="Gene3D" id="3.20.20.70">
    <property type="entry name" value="Aldolase class I"/>
    <property type="match status" value="1"/>
</dbReference>
<evidence type="ECO:0000256" key="6">
    <source>
        <dbReference type="ARBA" id="ARBA00022801"/>
    </source>
</evidence>
<dbReference type="EC" id="3.2.1.22" evidence="4 8"/>
<dbReference type="SUPFAM" id="SSF51445">
    <property type="entry name" value="(Trans)glycosidases"/>
    <property type="match status" value="1"/>
</dbReference>
<organism evidence="13 14">
    <name type="scientific">Staphylotrichum tortipilum</name>
    <dbReference type="NCBI Taxonomy" id="2831512"/>
    <lineage>
        <taxon>Eukaryota</taxon>
        <taxon>Fungi</taxon>
        <taxon>Dikarya</taxon>
        <taxon>Ascomycota</taxon>
        <taxon>Pezizomycotina</taxon>
        <taxon>Sordariomycetes</taxon>
        <taxon>Sordariomycetidae</taxon>
        <taxon>Sordariales</taxon>
        <taxon>Chaetomiaceae</taxon>
        <taxon>Staphylotrichum</taxon>
    </lineage>
</organism>
<comment type="caution">
    <text evidence="13">The sequence shown here is derived from an EMBL/GenBank/DDBJ whole genome shotgun (WGS) entry which is preliminary data.</text>
</comment>
<evidence type="ECO:0000256" key="4">
    <source>
        <dbReference type="ARBA" id="ARBA00012755"/>
    </source>
</evidence>
<dbReference type="EMBL" id="MU855818">
    <property type="protein sequence ID" value="KAK3899209.1"/>
    <property type="molecule type" value="Genomic_DNA"/>
</dbReference>
<feature type="signal peptide" evidence="10">
    <location>
        <begin position="1"/>
        <end position="23"/>
    </location>
</feature>
<dbReference type="PROSITE" id="PS00512">
    <property type="entry name" value="ALPHA_GALACTOSIDASE"/>
    <property type="match status" value="1"/>
</dbReference>